<protein>
    <recommendedName>
        <fullName evidence="2">Retrovirus-related Pol polyprotein from transposon TNT 1-94-like beta-barrel domain-containing protein</fullName>
    </recommendedName>
</protein>
<keyword evidence="4" id="KW-1185">Reference proteome</keyword>
<evidence type="ECO:0000256" key="1">
    <source>
        <dbReference type="SAM" id="MobiDB-lite"/>
    </source>
</evidence>
<feature type="compositionally biased region" description="Gly residues" evidence="1">
    <location>
        <begin position="360"/>
        <end position="380"/>
    </location>
</feature>
<accession>A0ABQ5AV26</accession>
<evidence type="ECO:0000313" key="4">
    <source>
        <dbReference type="Proteomes" id="UP001151760"/>
    </source>
</evidence>
<dbReference type="InterPro" id="IPR054722">
    <property type="entry name" value="PolX-like_BBD"/>
</dbReference>
<dbReference type="Pfam" id="PF14223">
    <property type="entry name" value="Retrotran_gag_2"/>
    <property type="match status" value="1"/>
</dbReference>
<sequence>MAAAIKHMALNFAKLDKFKWVDFRRWQKKMHFLLSSMSVVYVLTTPMPENGGDNPTIEQNVETSKELWDTLEAKYMTEDASSKKSLVSNFTNYKMTYSRPILEQYNELLGILGKFTQHKMNTDKFIQVSCIIDKLPSLWKDFKHTLKHLKEELTLVELGSHLCIEESLRVHDNNKPKGNNVVGPSVVNMDDDVWWVESGATVHVCKDRCCFKTYESLNDGSILHMRNESTALVHGRGCVDLRFNSGKVVSLLNVLHVPNIRKNLVSSSVLNNYGYKQVLKMISEVVLQALADHKSILYGSRSERFGVKFYVELKYLRIVVLRLIMPPRMMTRSAGRATATPRGGRTGRRTGRGCGRTRGRSGDQGNGRIDGQGGKVGGQGTEVNDAVDRVPDFSTITTTAELTSYYL</sequence>
<dbReference type="Pfam" id="PF22936">
    <property type="entry name" value="Pol_BBD"/>
    <property type="match status" value="1"/>
</dbReference>
<reference evidence="3" key="1">
    <citation type="journal article" date="2022" name="Int. J. Mol. Sci.">
        <title>Draft Genome of Tanacetum Coccineum: Genomic Comparison of Closely Related Tanacetum-Family Plants.</title>
        <authorList>
            <person name="Yamashiro T."/>
            <person name="Shiraishi A."/>
            <person name="Nakayama K."/>
            <person name="Satake H."/>
        </authorList>
    </citation>
    <scope>NUCLEOTIDE SEQUENCE</scope>
</reference>
<organism evidence="3 4">
    <name type="scientific">Tanacetum coccineum</name>
    <dbReference type="NCBI Taxonomy" id="301880"/>
    <lineage>
        <taxon>Eukaryota</taxon>
        <taxon>Viridiplantae</taxon>
        <taxon>Streptophyta</taxon>
        <taxon>Embryophyta</taxon>
        <taxon>Tracheophyta</taxon>
        <taxon>Spermatophyta</taxon>
        <taxon>Magnoliopsida</taxon>
        <taxon>eudicotyledons</taxon>
        <taxon>Gunneridae</taxon>
        <taxon>Pentapetalae</taxon>
        <taxon>asterids</taxon>
        <taxon>campanulids</taxon>
        <taxon>Asterales</taxon>
        <taxon>Asteraceae</taxon>
        <taxon>Asteroideae</taxon>
        <taxon>Anthemideae</taxon>
        <taxon>Anthemidinae</taxon>
        <taxon>Tanacetum</taxon>
    </lineage>
</organism>
<comment type="caution">
    <text evidence="3">The sequence shown here is derived from an EMBL/GenBank/DDBJ whole genome shotgun (WGS) entry which is preliminary data.</text>
</comment>
<gene>
    <name evidence="3" type="ORF">Tco_0840977</name>
</gene>
<evidence type="ECO:0000313" key="3">
    <source>
        <dbReference type="EMBL" id="GJT06515.1"/>
    </source>
</evidence>
<dbReference type="PANTHER" id="PTHR47592:SF29">
    <property type="entry name" value="ZINC FINGER, CCHC-TYPE"/>
    <property type="match status" value="1"/>
</dbReference>
<dbReference type="PANTHER" id="PTHR47592">
    <property type="entry name" value="PBF68 PROTEIN"/>
    <property type="match status" value="1"/>
</dbReference>
<feature type="region of interest" description="Disordered" evidence="1">
    <location>
        <begin position="332"/>
        <end position="383"/>
    </location>
</feature>
<feature type="compositionally biased region" description="Low complexity" evidence="1">
    <location>
        <begin position="332"/>
        <end position="343"/>
    </location>
</feature>
<dbReference type="EMBL" id="BQNB010012675">
    <property type="protein sequence ID" value="GJT06515.1"/>
    <property type="molecule type" value="Genomic_DNA"/>
</dbReference>
<name>A0ABQ5AV26_9ASTR</name>
<reference evidence="3" key="2">
    <citation type="submission" date="2022-01" db="EMBL/GenBank/DDBJ databases">
        <authorList>
            <person name="Yamashiro T."/>
            <person name="Shiraishi A."/>
            <person name="Satake H."/>
            <person name="Nakayama K."/>
        </authorList>
    </citation>
    <scope>NUCLEOTIDE SEQUENCE</scope>
</reference>
<proteinExistence type="predicted"/>
<feature type="domain" description="Retrovirus-related Pol polyprotein from transposon TNT 1-94-like beta-barrel" evidence="2">
    <location>
        <begin position="194"/>
        <end position="275"/>
    </location>
</feature>
<feature type="compositionally biased region" description="Basic residues" evidence="1">
    <location>
        <begin position="345"/>
        <end position="359"/>
    </location>
</feature>
<evidence type="ECO:0000259" key="2">
    <source>
        <dbReference type="Pfam" id="PF22936"/>
    </source>
</evidence>
<dbReference type="Proteomes" id="UP001151760">
    <property type="component" value="Unassembled WGS sequence"/>
</dbReference>